<name>A0ABX3IJJ2_9BACT</name>
<keyword evidence="1" id="KW-0969">Cilium</keyword>
<evidence type="ECO:0000313" key="1">
    <source>
        <dbReference type="EMBL" id="ONN26833.1"/>
    </source>
</evidence>
<keyword evidence="2" id="KW-1185">Reference proteome</keyword>
<accession>A0ABX3IJJ2</accession>
<organism evidence="1 2">
    <name type="scientific">Thermosipho affectus</name>
    <dbReference type="NCBI Taxonomy" id="660294"/>
    <lineage>
        <taxon>Bacteria</taxon>
        <taxon>Thermotogati</taxon>
        <taxon>Thermotogota</taxon>
        <taxon>Thermotogae</taxon>
        <taxon>Thermotogales</taxon>
        <taxon>Fervidobacteriaceae</taxon>
        <taxon>Thermosipho</taxon>
    </lineage>
</organism>
<dbReference type="PANTHER" id="PTHR30531:SF12">
    <property type="entry name" value="FLAGELLAR BIOSYNTHETIC PROTEIN FLHB"/>
    <property type="match status" value="1"/>
</dbReference>
<dbReference type="InterPro" id="IPR006135">
    <property type="entry name" value="T3SS_substrate_exporter"/>
</dbReference>
<dbReference type="Gene3D" id="3.40.1690.10">
    <property type="entry name" value="secretion proteins EscU"/>
    <property type="match status" value="1"/>
</dbReference>
<proteinExistence type="predicted"/>
<dbReference type="InterPro" id="IPR029025">
    <property type="entry name" value="T3SS_substrate_exporter_C"/>
</dbReference>
<keyword evidence="1" id="KW-0282">Flagellum</keyword>
<keyword evidence="1" id="KW-0966">Cell projection</keyword>
<reference evidence="1 2" key="1">
    <citation type="submission" date="2015-06" db="EMBL/GenBank/DDBJ databases">
        <title>Genome sequencing of Thermotogales isolates from hydrothermal vents.</title>
        <authorList>
            <person name="Haverkamp T.H."/>
            <person name="Kublanov I.V."/>
            <person name="Nesbo C.L."/>
        </authorList>
    </citation>
    <scope>NUCLEOTIDE SEQUENCE [LARGE SCALE GENOMIC DNA]</scope>
    <source>
        <strain evidence="2">ik275mar</strain>
    </source>
</reference>
<comment type="caution">
    <text evidence="1">The sequence shown here is derived from an EMBL/GenBank/DDBJ whole genome shotgun (WGS) entry which is preliminary data.</text>
</comment>
<gene>
    <name evidence="1" type="ORF">XJ44_08190</name>
</gene>
<sequence>MFLLNLKDLKEEFTFRKKIVVALKYNPDTDYIPFVIAKGKEEIAQRIIDIAEKSGVAIVKSPKLVSELYKLEVLQEIPEKLYVAVAEIIAFIETQKGSD</sequence>
<dbReference type="PANTHER" id="PTHR30531">
    <property type="entry name" value="FLAGELLAR BIOSYNTHETIC PROTEIN FLHB"/>
    <property type="match status" value="1"/>
</dbReference>
<evidence type="ECO:0000313" key="2">
    <source>
        <dbReference type="Proteomes" id="UP000242616"/>
    </source>
</evidence>
<dbReference type="EMBL" id="LBFC01000022">
    <property type="protein sequence ID" value="ONN26833.1"/>
    <property type="molecule type" value="Genomic_DNA"/>
</dbReference>
<protein>
    <submittedName>
        <fullName evidence="1">Flagellar biosynthesis protein FlhB</fullName>
    </submittedName>
</protein>
<dbReference type="Proteomes" id="UP000242616">
    <property type="component" value="Unassembled WGS sequence"/>
</dbReference>
<dbReference type="SUPFAM" id="SSF160544">
    <property type="entry name" value="EscU C-terminal domain-like"/>
    <property type="match status" value="1"/>
</dbReference>
<dbReference type="Pfam" id="PF01312">
    <property type="entry name" value="Bac_export_2"/>
    <property type="match status" value="1"/>
</dbReference>